<feature type="transmembrane region" description="Helical" evidence="10">
    <location>
        <begin position="39"/>
        <end position="57"/>
    </location>
</feature>
<evidence type="ECO:0000313" key="13">
    <source>
        <dbReference type="Proteomes" id="UP000518752"/>
    </source>
</evidence>
<evidence type="ECO:0000256" key="9">
    <source>
        <dbReference type="RuleBase" id="RU000672"/>
    </source>
</evidence>
<evidence type="ECO:0000256" key="3">
    <source>
        <dbReference type="ARBA" id="ARBA00022723"/>
    </source>
</evidence>
<evidence type="ECO:0000313" key="12">
    <source>
        <dbReference type="EMBL" id="KAF5389906.1"/>
    </source>
</evidence>
<dbReference type="GO" id="GO:0008131">
    <property type="term" value="F:primary methylamine oxidase activity"/>
    <property type="evidence" value="ECO:0007669"/>
    <property type="project" value="InterPro"/>
</dbReference>
<dbReference type="InterPro" id="IPR000269">
    <property type="entry name" value="Cu_amine_oxidase"/>
</dbReference>
<dbReference type="PANTHER" id="PTHR10638">
    <property type="entry name" value="COPPER AMINE OXIDASE"/>
    <property type="match status" value="1"/>
</dbReference>
<protein>
    <recommendedName>
        <fullName evidence="9">Amine oxidase</fullName>
        <ecNumber evidence="9">1.4.3.-</ecNumber>
    </recommendedName>
</protein>
<evidence type="ECO:0000256" key="2">
    <source>
        <dbReference type="ARBA" id="ARBA00007983"/>
    </source>
</evidence>
<dbReference type="Gene3D" id="2.70.98.20">
    <property type="entry name" value="Copper amine oxidase, catalytic domain"/>
    <property type="match status" value="1"/>
</dbReference>
<sequence length="867" mass="98699">MSLRGEYQLLSFKDEVNQHIDRDTDNVSQGWRFPFRHRVGFFVLFASLLTLFVPSLISDNISPITVSHVPFEKDRILEKCTAPLAPAAKPPVPVNVWAPLTVNEIASIQKWLEDPKRDLNLTRGENAGISDNVVFLIETFYPPKAEALEYLTRGGSIPDKHARVTIQHGGLQDPAVRDYLVGPLPVGDQTTMRRLKEIYHDSEIPYNARGFVNIMELRNLFEVFMSPELSDTLEDLYGATARGFDNDTLISSAGGPFSFDGATRKLWLSFRRNVPGPWLQPINFWLYVDASGTDPSLWKASKVVYNHHIFKNIEEFLEAYRNGTIIRNLAEDTKKFKDNDYSWSSRNRVGEPRDLDHLPGPRSVSFAGLRFRVDRATQYLSWMGWGMFLGFNRDMGMNFWDVTLKGERIIYQLAPQEAIAQYAGNDPLQSTTAWQDSYFGMGLNVRDMLPGYDCPHEAVYLPATTYSALGTVVREKAICVFEQDTGRPLTRHTGYMDGEFGAVKGYMLTVRSIATVGNYDYSMFTQSTCLAFSPTKLTSSFDYMFHIDGTIEVRLSASGYLQGGYWDDRQEGYGGRIRETSMGNLHDHVINYKYCLLLHILEGAGSADIRSQSRPGYCWTRKQHLRDNNFTGSYQAAVRILKTEDDALLKYPTNFQGHYSIVNQNKTNAWGLPRGYAIHAGYSPIYNTVVGSRRLFNNANWARYNVAFSRRKDTEPSSSTMWNMNLPGKPPVDFHQFFDGENLEQEDLVAWINVGTHHLPQAEDSPNTKTTIAMSSFLLTPLNYFDSDISLESKNAILMKAPSQPGDSWEYDDNGVKQDYTCIPETPPPFEYFDPKMYDADGQLKESESVEEMRKMAEMYHRIKFEL</sequence>
<dbReference type="SUPFAM" id="SSF54416">
    <property type="entry name" value="Amine oxidase N-terminal region"/>
    <property type="match status" value="2"/>
</dbReference>
<evidence type="ECO:0000256" key="6">
    <source>
        <dbReference type="ARBA" id="ARBA00023008"/>
    </source>
</evidence>
<dbReference type="EMBL" id="JAACJN010000019">
    <property type="protein sequence ID" value="KAF5389906.1"/>
    <property type="molecule type" value="Genomic_DNA"/>
</dbReference>
<dbReference type="InterPro" id="IPR015798">
    <property type="entry name" value="Cu_amine_oxidase_C"/>
</dbReference>
<evidence type="ECO:0000256" key="4">
    <source>
        <dbReference type="ARBA" id="ARBA00022772"/>
    </source>
</evidence>
<evidence type="ECO:0000256" key="1">
    <source>
        <dbReference type="ARBA" id="ARBA00001935"/>
    </source>
</evidence>
<dbReference type="PRINTS" id="PR00766">
    <property type="entry name" value="CUDAOXIDASE"/>
</dbReference>
<dbReference type="GO" id="GO:0005886">
    <property type="term" value="C:plasma membrane"/>
    <property type="evidence" value="ECO:0007669"/>
    <property type="project" value="TreeGrafter"/>
</dbReference>
<comment type="cofactor">
    <cofactor evidence="9">
        <name>Cu cation</name>
        <dbReference type="ChEBI" id="CHEBI:23378"/>
    </cofactor>
    <text evidence="9">Contains 1 topaquinone per subunit.</text>
</comment>
<feature type="active site" description="Proton acceptor" evidence="7">
    <location>
        <position position="436"/>
    </location>
</feature>
<keyword evidence="10" id="KW-0812">Transmembrane</keyword>
<dbReference type="GO" id="GO:0005507">
    <property type="term" value="F:copper ion binding"/>
    <property type="evidence" value="ECO:0007669"/>
    <property type="project" value="InterPro"/>
</dbReference>
<dbReference type="EC" id="1.4.3.-" evidence="9"/>
<dbReference type="Proteomes" id="UP000518752">
    <property type="component" value="Unassembled WGS sequence"/>
</dbReference>
<keyword evidence="6 9" id="KW-0186">Copper</keyword>
<feature type="domain" description="Copper amine oxidase catalytic" evidence="11">
    <location>
        <begin position="362"/>
        <end position="790"/>
    </location>
</feature>
<reference evidence="12 13" key="1">
    <citation type="journal article" date="2020" name="ISME J.">
        <title>Uncovering the hidden diversity of litter-decomposition mechanisms in mushroom-forming fungi.</title>
        <authorList>
            <person name="Floudas D."/>
            <person name="Bentzer J."/>
            <person name="Ahren D."/>
            <person name="Johansson T."/>
            <person name="Persson P."/>
            <person name="Tunlid A."/>
        </authorList>
    </citation>
    <scope>NUCLEOTIDE SEQUENCE [LARGE SCALE GENOMIC DNA]</scope>
    <source>
        <strain evidence="12 13">CBS 406.79</strain>
    </source>
</reference>
<comment type="PTM">
    <text evidence="8 9">Topaquinone (TPQ) is generated by copper-dependent autoxidation of a specific tyrosyl residue.</text>
</comment>
<evidence type="ECO:0000256" key="5">
    <source>
        <dbReference type="ARBA" id="ARBA00023002"/>
    </source>
</evidence>
<keyword evidence="10" id="KW-0472">Membrane</keyword>
<keyword evidence="5 9" id="KW-0560">Oxidoreductase</keyword>
<dbReference type="PANTHER" id="PTHR10638:SF20">
    <property type="entry name" value="AMINE OXIDASE"/>
    <property type="match status" value="1"/>
</dbReference>
<feature type="modified residue" description="2',4',5'-topaquinone" evidence="8">
    <location>
        <position position="519"/>
    </location>
</feature>
<dbReference type="Pfam" id="PF01179">
    <property type="entry name" value="Cu_amine_oxid"/>
    <property type="match status" value="1"/>
</dbReference>
<dbReference type="InterPro" id="IPR036460">
    <property type="entry name" value="Cu_amine_oxidase_C_sf"/>
</dbReference>
<keyword evidence="3 9" id="KW-0479">Metal-binding</keyword>
<evidence type="ECO:0000256" key="10">
    <source>
        <dbReference type="SAM" id="Phobius"/>
    </source>
</evidence>
<keyword evidence="4 7" id="KW-0801">TPQ</keyword>
<accession>A0A8H5HV60</accession>
<dbReference type="OrthoDB" id="3341590at2759"/>
<dbReference type="SUPFAM" id="SSF49998">
    <property type="entry name" value="Amine oxidase catalytic domain"/>
    <property type="match status" value="1"/>
</dbReference>
<feature type="active site" description="Schiff-base intermediate with substrate; via topaquinone" evidence="7">
    <location>
        <position position="519"/>
    </location>
</feature>
<evidence type="ECO:0000259" key="11">
    <source>
        <dbReference type="Pfam" id="PF01179"/>
    </source>
</evidence>
<evidence type="ECO:0000256" key="8">
    <source>
        <dbReference type="PIRSR" id="PIRSR600269-51"/>
    </source>
</evidence>
<proteinExistence type="inferred from homology"/>
<organism evidence="12 13">
    <name type="scientific">Collybiopsis confluens</name>
    <dbReference type="NCBI Taxonomy" id="2823264"/>
    <lineage>
        <taxon>Eukaryota</taxon>
        <taxon>Fungi</taxon>
        <taxon>Dikarya</taxon>
        <taxon>Basidiomycota</taxon>
        <taxon>Agaricomycotina</taxon>
        <taxon>Agaricomycetes</taxon>
        <taxon>Agaricomycetidae</taxon>
        <taxon>Agaricales</taxon>
        <taxon>Marasmiineae</taxon>
        <taxon>Omphalotaceae</taxon>
        <taxon>Collybiopsis</taxon>
    </lineage>
</organism>
<name>A0A8H5HV60_9AGAR</name>
<gene>
    <name evidence="12" type="ORF">D9757_003593</name>
</gene>
<comment type="cofactor">
    <cofactor evidence="1">
        <name>Cu cation</name>
        <dbReference type="ChEBI" id="CHEBI:23378"/>
    </cofactor>
</comment>
<evidence type="ECO:0000256" key="7">
    <source>
        <dbReference type="PIRSR" id="PIRSR600269-50"/>
    </source>
</evidence>
<comment type="similarity">
    <text evidence="2 9">Belongs to the copper/topaquinone oxidase family.</text>
</comment>
<dbReference type="GO" id="GO:0048038">
    <property type="term" value="F:quinone binding"/>
    <property type="evidence" value="ECO:0007669"/>
    <property type="project" value="InterPro"/>
</dbReference>
<keyword evidence="10" id="KW-1133">Transmembrane helix</keyword>
<dbReference type="AlphaFoldDB" id="A0A8H5HV60"/>
<keyword evidence="13" id="KW-1185">Reference proteome</keyword>
<dbReference type="Gene3D" id="3.10.450.40">
    <property type="match status" value="2"/>
</dbReference>
<dbReference type="GO" id="GO:0009308">
    <property type="term" value="P:amine metabolic process"/>
    <property type="evidence" value="ECO:0007669"/>
    <property type="project" value="UniProtKB-UniRule"/>
</dbReference>
<dbReference type="InterPro" id="IPR016182">
    <property type="entry name" value="Cu_amine_oxidase_N-reg"/>
</dbReference>
<comment type="caution">
    <text evidence="12">The sequence shown here is derived from an EMBL/GenBank/DDBJ whole genome shotgun (WGS) entry which is preliminary data.</text>
</comment>